<sequence length="899" mass="98207">MWQEETIGVNGKGFILVLIIALIFLLVPNHAKASGTGSFEVGGYWQPPIYVGGDYNTNAHWANIAAANIDIITGIHLWNGVMNKAANETGIANSYANNVKLQVSDSGITGKQTFTPADITALQTTLTPYKSDSRVKGMNIIDEPSAYEMEGFANTYKQAKAFAPNIDYYVNMLPSVTDQRVQAPYGKLFLSNSGARGSSSSVTSTHSLGQTITIPAGVTYLDGVDMYIDATQWSSTEMLTLKLWDSPSKTFLMSEALALGTGLTEGWDYYHYFQLSKDVTPLTTYYLELVHNGGGNNLIGGVTRSNTDVYAGGAAYENGAAQTYDFFFRLYTTRDNQGTNYENYLDDWIQYSGADYMLYDNYPFLFGSSDNSSYFQNAELVRGRGLANNVLYGGFLQSLDGNSRTVTMDMMRWNVYSLLTYGMKKMNWYTYWRPDPAASFPGTPVSENGTLLPRYTQLQTLNSEMRKLGGTLKDLTSLRVYHTGTTLWTGTKFLPPNFFVKPASLAEPMIIGYFTNASGRKYVMLTNRDYTTSKTLDFNFNPKPGSLTEISKTTGLEVSVPGYNAATGVLNLTLSPGEGRLFALPAGFTPQLNLAAEAVVSATSSLESSSTGWGKILVNDDQRNTVTGSLGWSSNSSIHVNHTESITMDLGASKTFGEVDLFPRNDTGNVGRGFPIDFTIQVAASSSGPWTTVVTKTGYPLPGNSSQWFTFTPVTARYVKLEGTNLRVSAGEYRMQLSEFEVYAAPNFAKGSLVTSTSSVENADWGVAKLVDLTRNSVPGLYGWSSSSNTSTNHTESISFDMQTSRTISRVDLYPRNDSGNVGLGFPIDFTIKTAANAGGPWTTVATRTGYALPPGLEQSFTFTALSARYVKVEGTSLRKITTEPGQPYRMQFAEVGIH</sequence>
<dbReference type="InterPro" id="IPR008979">
    <property type="entry name" value="Galactose-bd-like_sf"/>
</dbReference>
<reference evidence="2 3" key="1">
    <citation type="submission" date="2021-03" db="EMBL/GenBank/DDBJ databases">
        <title>Genomic Encyclopedia of Type Strains, Phase IV (KMG-IV): sequencing the most valuable type-strain genomes for metagenomic binning, comparative biology and taxonomic classification.</title>
        <authorList>
            <person name="Goeker M."/>
        </authorList>
    </citation>
    <scope>NUCLEOTIDE SEQUENCE [LARGE SCALE GENOMIC DNA]</scope>
    <source>
        <strain evidence="2 3">DSM 26048</strain>
    </source>
</reference>
<protein>
    <recommendedName>
        <fullName evidence="1">F5/8 type C domain-containing protein</fullName>
    </recommendedName>
</protein>
<feature type="domain" description="F5/8 type C" evidence="1">
    <location>
        <begin position="784"/>
        <end position="873"/>
    </location>
</feature>
<dbReference type="RefSeq" id="WP_209970262.1">
    <property type="nucleotide sequence ID" value="NZ_JAGGLB010000002.1"/>
</dbReference>
<feature type="domain" description="F5/8 type C" evidence="1">
    <location>
        <begin position="587"/>
        <end position="745"/>
    </location>
</feature>
<evidence type="ECO:0000313" key="2">
    <source>
        <dbReference type="EMBL" id="MBP1989456.1"/>
    </source>
</evidence>
<dbReference type="InterPro" id="IPR000421">
    <property type="entry name" value="FA58C"/>
</dbReference>
<accession>A0ABS4IRD1</accession>
<evidence type="ECO:0000259" key="1">
    <source>
        <dbReference type="PROSITE" id="PS50022"/>
    </source>
</evidence>
<gene>
    <name evidence="2" type="ORF">J2Z66_001051</name>
</gene>
<keyword evidence="3" id="KW-1185">Reference proteome</keyword>
<name>A0ABS4IRD1_9BACL</name>
<proteinExistence type="predicted"/>
<dbReference type="Gene3D" id="2.60.120.260">
    <property type="entry name" value="Galactose-binding domain-like"/>
    <property type="match status" value="2"/>
</dbReference>
<dbReference type="SUPFAM" id="SSF49785">
    <property type="entry name" value="Galactose-binding domain-like"/>
    <property type="match status" value="2"/>
</dbReference>
<dbReference type="Gene3D" id="3.20.20.80">
    <property type="entry name" value="Glycosidases"/>
    <property type="match status" value="1"/>
</dbReference>
<dbReference type="EMBL" id="JAGGLB010000002">
    <property type="protein sequence ID" value="MBP1989456.1"/>
    <property type="molecule type" value="Genomic_DNA"/>
</dbReference>
<organism evidence="2 3">
    <name type="scientific">Paenibacillus eucommiae</name>
    <dbReference type="NCBI Taxonomy" id="1355755"/>
    <lineage>
        <taxon>Bacteria</taxon>
        <taxon>Bacillati</taxon>
        <taxon>Bacillota</taxon>
        <taxon>Bacilli</taxon>
        <taxon>Bacillales</taxon>
        <taxon>Paenibacillaceae</taxon>
        <taxon>Paenibacillus</taxon>
    </lineage>
</organism>
<evidence type="ECO:0000313" key="3">
    <source>
        <dbReference type="Proteomes" id="UP001519287"/>
    </source>
</evidence>
<dbReference type="Pfam" id="PF00754">
    <property type="entry name" value="F5_F8_type_C"/>
    <property type="match status" value="2"/>
</dbReference>
<comment type="caution">
    <text evidence="2">The sequence shown here is derived from an EMBL/GenBank/DDBJ whole genome shotgun (WGS) entry which is preliminary data.</text>
</comment>
<dbReference type="PROSITE" id="PS50022">
    <property type="entry name" value="FA58C_3"/>
    <property type="match status" value="2"/>
</dbReference>
<dbReference type="Proteomes" id="UP001519287">
    <property type="component" value="Unassembled WGS sequence"/>
</dbReference>